<feature type="transmembrane region" description="Helical" evidence="1">
    <location>
        <begin position="240"/>
        <end position="258"/>
    </location>
</feature>
<dbReference type="AlphaFoldDB" id="A0AAJ0U4Q9"/>
<reference evidence="2" key="1">
    <citation type="submission" date="2017-08" db="EMBL/GenBank/DDBJ databases">
        <authorList>
            <person name="Imhoff J.F."/>
            <person name="Rahn T."/>
            <person name="Kuenzel S."/>
            <person name="Neulinger S.C."/>
        </authorList>
    </citation>
    <scope>NUCLEOTIDE SEQUENCE</scope>
    <source>
        <strain evidence="2">DSM 11080</strain>
    </source>
</reference>
<feature type="transmembrane region" description="Helical" evidence="1">
    <location>
        <begin position="196"/>
        <end position="219"/>
    </location>
</feature>
<feature type="transmembrane region" description="Helical" evidence="1">
    <location>
        <begin position="48"/>
        <end position="66"/>
    </location>
</feature>
<name>A0AAJ0U4Q9_9GAMM</name>
<keyword evidence="1" id="KW-0812">Transmembrane</keyword>
<feature type="transmembrane region" description="Helical" evidence="1">
    <location>
        <begin position="143"/>
        <end position="160"/>
    </location>
</feature>
<sequence>MELRQVSGLARPIDLDHPTNRWIGALTLVILISGTLIAALAGQGWLAAIGWSALAALAFFLAWALARELDPDAELAAFVAAGFTLPALAAAGLGWLPLPDLAALFLILLALRVVNRTTGLAATLPDTVGVLGLGLWLGYEANPIYLALAVAALLIDGLLGRPDIRRLLLAGGAALVGVLLLSFTDAPLSDSLLARALAPVALLAGLLIAALFATVIRAAGQIQSHTDDTDEPLSSRRVRAGQGLALLTGLGLTLWHGYAGLFGLLPLWAAMAGTGASRLVAKRKPPATE</sequence>
<comment type="caution">
    <text evidence="2">The sequence shown here is derived from an EMBL/GenBank/DDBJ whole genome shotgun (WGS) entry which is preliminary data.</text>
</comment>
<evidence type="ECO:0000313" key="2">
    <source>
        <dbReference type="EMBL" id="MBK1705196.1"/>
    </source>
</evidence>
<protein>
    <submittedName>
        <fullName evidence="2">Uncharacterized protein</fullName>
    </submittedName>
</protein>
<keyword evidence="3" id="KW-1185">Reference proteome</keyword>
<keyword evidence="1" id="KW-1133">Transmembrane helix</keyword>
<feature type="transmembrane region" description="Helical" evidence="1">
    <location>
        <begin position="78"/>
        <end position="111"/>
    </location>
</feature>
<reference evidence="2" key="2">
    <citation type="journal article" date="2020" name="Microorganisms">
        <title>Osmotic Adaptation and Compatible Solute Biosynthesis of Phototrophic Bacteria as Revealed from Genome Analyses.</title>
        <authorList>
            <person name="Imhoff J.F."/>
            <person name="Rahn T."/>
            <person name="Kunzel S."/>
            <person name="Keller A."/>
            <person name="Neulinger S.C."/>
        </authorList>
    </citation>
    <scope>NUCLEOTIDE SEQUENCE</scope>
    <source>
        <strain evidence="2">DSM 11080</strain>
    </source>
</reference>
<keyword evidence="1" id="KW-0472">Membrane</keyword>
<proteinExistence type="predicted"/>
<feature type="transmembrane region" description="Helical" evidence="1">
    <location>
        <begin position="167"/>
        <end position="184"/>
    </location>
</feature>
<evidence type="ECO:0000256" key="1">
    <source>
        <dbReference type="SAM" id="Phobius"/>
    </source>
</evidence>
<dbReference type="RefSeq" id="WP_200346408.1">
    <property type="nucleotide sequence ID" value="NZ_NRSJ01000019.1"/>
</dbReference>
<feature type="transmembrane region" description="Helical" evidence="1">
    <location>
        <begin position="22"/>
        <end position="41"/>
    </location>
</feature>
<evidence type="ECO:0000313" key="3">
    <source>
        <dbReference type="Proteomes" id="UP001296776"/>
    </source>
</evidence>
<gene>
    <name evidence="2" type="ORF">CKO40_11750</name>
</gene>
<accession>A0AAJ0U4Q9</accession>
<dbReference type="EMBL" id="NRSJ01000019">
    <property type="protein sequence ID" value="MBK1705196.1"/>
    <property type="molecule type" value="Genomic_DNA"/>
</dbReference>
<organism evidence="2 3">
    <name type="scientific">Halochromatium glycolicum</name>
    <dbReference type="NCBI Taxonomy" id="85075"/>
    <lineage>
        <taxon>Bacteria</taxon>
        <taxon>Pseudomonadati</taxon>
        <taxon>Pseudomonadota</taxon>
        <taxon>Gammaproteobacteria</taxon>
        <taxon>Chromatiales</taxon>
        <taxon>Chromatiaceae</taxon>
        <taxon>Halochromatium</taxon>
    </lineage>
</organism>
<dbReference type="Proteomes" id="UP001296776">
    <property type="component" value="Unassembled WGS sequence"/>
</dbReference>